<evidence type="ECO:0000313" key="1">
    <source>
        <dbReference type="EMBL" id="GBP90341.1"/>
    </source>
</evidence>
<dbReference type="AlphaFoldDB" id="A0A4C1ZN92"/>
<reference evidence="1 2" key="1">
    <citation type="journal article" date="2019" name="Commun. Biol.">
        <title>The bagworm genome reveals a unique fibroin gene that provides high tensile strength.</title>
        <authorList>
            <person name="Kono N."/>
            <person name="Nakamura H."/>
            <person name="Ohtoshi R."/>
            <person name="Tomita M."/>
            <person name="Numata K."/>
            <person name="Arakawa K."/>
        </authorList>
    </citation>
    <scope>NUCLEOTIDE SEQUENCE [LARGE SCALE GENOMIC DNA]</scope>
</reference>
<organism evidence="1 2">
    <name type="scientific">Eumeta variegata</name>
    <name type="common">Bagworm moth</name>
    <name type="synonym">Eumeta japonica</name>
    <dbReference type="NCBI Taxonomy" id="151549"/>
    <lineage>
        <taxon>Eukaryota</taxon>
        <taxon>Metazoa</taxon>
        <taxon>Ecdysozoa</taxon>
        <taxon>Arthropoda</taxon>
        <taxon>Hexapoda</taxon>
        <taxon>Insecta</taxon>
        <taxon>Pterygota</taxon>
        <taxon>Neoptera</taxon>
        <taxon>Endopterygota</taxon>
        <taxon>Lepidoptera</taxon>
        <taxon>Glossata</taxon>
        <taxon>Ditrysia</taxon>
        <taxon>Tineoidea</taxon>
        <taxon>Psychidae</taxon>
        <taxon>Oiketicinae</taxon>
        <taxon>Eumeta</taxon>
    </lineage>
</organism>
<proteinExistence type="predicted"/>
<keyword evidence="2" id="KW-1185">Reference proteome</keyword>
<dbReference type="Proteomes" id="UP000299102">
    <property type="component" value="Unassembled WGS sequence"/>
</dbReference>
<evidence type="ECO:0000313" key="2">
    <source>
        <dbReference type="Proteomes" id="UP000299102"/>
    </source>
</evidence>
<name>A0A4C1ZN92_EUMVA</name>
<accession>A0A4C1ZN92</accession>
<protein>
    <submittedName>
        <fullName evidence="1">Uncharacterized protein</fullName>
    </submittedName>
</protein>
<dbReference type="EMBL" id="BGZK01002077">
    <property type="protein sequence ID" value="GBP90341.1"/>
    <property type="molecule type" value="Genomic_DNA"/>
</dbReference>
<gene>
    <name evidence="1" type="ORF">EVAR_55035_1</name>
</gene>
<comment type="caution">
    <text evidence="1">The sequence shown here is derived from an EMBL/GenBank/DDBJ whole genome shotgun (WGS) entry which is preliminary data.</text>
</comment>
<sequence>MPWIFTSRSTSCDASLTFSGACLLFPARHLAAAVAAVATLMNTQNKPTFDRTLCLYYYPRPITATIRRELNANRYPHILCPRIFCPAENVCAGAGSGERCRQVGDYDNFTEERDRLFMWCRRRLTCTVDDAWGSSRHGYRQGTVTGRFPNSSSRGAVCGGRVE</sequence>